<evidence type="ECO:0008006" key="4">
    <source>
        <dbReference type="Google" id="ProtNLM"/>
    </source>
</evidence>
<organism evidence="2 3">
    <name type="scientific">Longimicrobium terrae</name>
    <dbReference type="NCBI Taxonomy" id="1639882"/>
    <lineage>
        <taxon>Bacteria</taxon>
        <taxon>Pseudomonadati</taxon>
        <taxon>Gemmatimonadota</taxon>
        <taxon>Longimicrobiia</taxon>
        <taxon>Longimicrobiales</taxon>
        <taxon>Longimicrobiaceae</taxon>
        <taxon>Longimicrobium</taxon>
    </lineage>
</organism>
<dbReference type="RefSeq" id="WP_170034596.1">
    <property type="nucleotide sequence ID" value="NZ_JABDTL010000001.1"/>
</dbReference>
<dbReference type="Pfam" id="PF11138">
    <property type="entry name" value="DUF2911"/>
    <property type="match status" value="1"/>
</dbReference>
<protein>
    <recommendedName>
        <fullName evidence="4">DUF2911 domain-containing protein</fullName>
    </recommendedName>
</protein>
<accession>A0A841GY63</accession>
<evidence type="ECO:0000313" key="3">
    <source>
        <dbReference type="Proteomes" id="UP000582837"/>
    </source>
</evidence>
<dbReference type="Proteomes" id="UP000582837">
    <property type="component" value="Unassembled WGS sequence"/>
</dbReference>
<dbReference type="EMBL" id="JACHIA010000005">
    <property type="protein sequence ID" value="MBB6070711.1"/>
    <property type="molecule type" value="Genomic_DNA"/>
</dbReference>
<proteinExistence type="predicted"/>
<dbReference type="InterPro" id="IPR021314">
    <property type="entry name" value="DUF2911"/>
</dbReference>
<dbReference type="AlphaFoldDB" id="A0A841GY63"/>
<feature type="signal peptide" evidence="1">
    <location>
        <begin position="1"/>
        <end position="23"/>
    </location>
</feature>
<keyword evidence="1" id="KW-0732">Signal</keyword>
<reference evidence="2 3" key="1">
    <citation type="submission" date="2020-08" db="EMBL/GenBank/DDBJ databases">
        <title>Genomic Encyclopedia of Type Strains, Phase IV (KMG-IV): sequencing the most valuable type-strain genomes for metagenomic binning, comparative biology and taxonomic classification.</title>
        <authorList>
            <person name="Goeker M."/>
        </authorList>
    </citation>
    <scope>NUCLEOTIDE SEQUENCE [LARGE SCALE GENOMIC DNA]</scope>
    <source>
        <strain evidence="2 3">DSM 29007</strain>
    </source>
</reference>
<keyword evidence="3" id="KW-1185">Reference proteome</keyword>
<name>A0A841GY63_9BACT</name>
<feature type="chain" id="PRO_5032444633" description="DUF2911 domain-containing protein" evidence="1">
    <location>
        <begin position="24"/>
        <end position="386"/>
    </location>
</feature>
<comment type="caution">
    <text evidence="2">The sequence shown here is derived from an EMBL/GenBank/DDBJ whole genome shotgun (WGS) entry which is preliminary data.</text>
</comment>
<evidence type="ECO:0000313" key="2">
    <source>
        <dbReference type="EMBL" id="MBB6070711.1"/>
    </source>
</evidence>
<sequence length="386" mass="41570">MKHFLSTAALAVLATGAALPAAAQDRGGFVVRLGRDTVAVEQYERTATHLRSQMVSRSPRTALRTLDAELRPDGSVSRMTVTTRVMNDSTLLPQVITVELPAGDSATVRIARGDTVRQIRALAPGAYPYISDSYAFVEHALHAARFGQADSVVVPMLSPGARAGMPVMVRRLGADSVTFTTPGGESRIRVDGRGRVMGVISPNSTRQVTVERVASIPVEAVAARFLQAERSGRAMGMLSPRDSINATVGGAQMSLSYGRPARRGRQIFGSVVKWGEVWRTGANEATSFRTSRDLMFGGTRVPAGAYTLWTIPGPQGWQLIINRKTGEWGTEYDASQDLARVPVQAARTRGEAVEQFTMRIRNAQNGGAIVMSWDDTEVTAPFTVAP</sequence>
<gene>
    <name evidence="2" type="ORF">HNQ61_002332</name>
</gene>
<evidence type="ECO:0000256" key="1">
    <source>
        <dbReference type="SAM" id="SignalP"/>
    </source>
</evidence>